<evidence type="ECO:0000313" key="2">
    <source>
        <dbReference type="EMBL" id="EAU93570.1"/>
    </source>
</evidence>
<dbReference type="OrthoDB" id="2730545at2759"/>
<feature type="region of interest" description="Disordered" evidence="1">
    <location>
        <begin position="1"/>
        <end position="21"/>
    </location>
</feature>
<organism evidence="2 3">
    <name type="scientific">Coprinopsis cinerea (strain Okayama-7 / 130 / ATCC MYA-4618 / FGSC 9003)</name>
    <name type="common">Inky cap fungus</name>
    <name type="synonym">Hormographiella aspergillata</name>
    <dbReference type="NCBI Taxonomy" id="240176"/>
    <lineage>
        <taxon>Eukaryota</taxon>
        <taxon>Fungi</taxon>
        <taxon>Dikarya</taxon>
        <taxon>Basidiomycota</taxon>
        <taxon>Agaricomycotina</taxon>
        <taxon>Agaricomycetes</taxon>
        <taxon>Agaricomycetidae</taxon>
        <taxon>Agaricales</taxon>
        <taxon>Agaricineae</taxon>
        <taxon>Psathyrellaceae</taxon>
        <taxon>Coprinopsis</taxon>
    </lineage>
</organism>
<dbReference type="eggNOG" id="ENOG502SRW8">
    <property type="taxonomic scope" value="Eukaryota"/>
</dbReference>
<feature type="region of interest" description="Disordered" evidence="1">
    <location>
        <begin position="280"/>
        <end position="304"/>
    </location>
</feature>
<sequence>MGIHFHEASPSGPSEQRGRLGPARALVSAQIPSVVWAEDALSIVHRVPTGLFDFQILVPDDKVHLAAHEICRRRPYSIIDGSQDDRWLDYKLYNQERPPAFKFGETSLLLCHAEAKGHEPDRVLVHAASTFHFDLVDPSRTCLNPDPPDAESSSIRYPTLAAFFDAIIDTFYEPPLPYIHRVFRSQLNVFHSYLLTYSLGKEGILVQEDPVTKEPTPVPECWRLLEELKYENRPFLIRSILQTGSLSFQDGFIERQELKAERFAKLGLKHVPPPMPYNPLSRQRGIPEPSHEPRLTPYLTTGRNGKPGIDWRPLARYASIAHRLLR</sequence>
<dbReference type="AlphaFoldDB" id="A8N030"/>
<comment type="caution">
    <text evidence="2">The sequence shown here is derived from an EMBL/GenBank/DDBJ whole genome shotgun (WGS) entry which is preliminary data.</text>
</comment>
<name>A8N030_COPC7</name>
<accession>A8N030</accession>
<dbReference type="Proteomes" id="UP000001861">
    <property type="component" value="Unassembled WGS sequence"/>
</dbReference>
<gene>
    <name evidence="2" type="ORF">CC1G_02800</name>
</gene>
<proteinExistence type="predicted"/>
<evidence type="ECO:0000313" key="3">
    <source>
        <dbReference type="Proteomes" id="UP000001861"/>
    </source>
</evidence>
<dbReference type="KEGG" id="cci:CC1G_02800"/>
<dbReference type="GeneID" id="6004607"/>
<protein>
    <submittedName>
        <fullName evidence="2">Uncharacterized protein</fullName>
    </submittedName>
</protein>
<keyword evidence="3" id="KW-1185">Reference proteome</keyword>
<dbReference type="RefSeq" id="XP_001828219.1">
    <property type="nucleotide sequence ID" value="XM_001828167.1"/>
</dbReference>
<dbReference type="VEuPathDB" id="FungiDB:CC1G_02800"/>
<dbReference type="InParanoid" id="A8N030"/>
<reference evidence="2 3" key="1">
    <citation type="journal article" date="2010" name="Proc. Natl. Acad. Sci. U.S.A.">
        <title>Insights into evolution of multicellular fungi from the assembled chromosomes of the mushroom Coprinopsis cinerea (Coprinus cinereus).</title>
        <authorList>
            <person name="Stajich J.E."/>
            <person name="Wilke S.K."/>
            <person name="Ahren D."/>
            <person name="Au C.H."/>
            <person name="Birren B.W."/>
            <person name="Borodovsky M."/>
            <person name="Burns C."/>
            <person name="Canback B."/>
            <person name="Casselton L.A."/>
            <person name="Cheng C.K."/>
            <person name="Deng J."/>
            <person name="Dietrich F.S."/>
            <person name="Fargo D.C."/>
            <person name="Farman M.L."/>
            <person name="Gathman A.C."/>
            <person name="Goldberg J."/>
            <person name="Guigo R."/>
            <person name="Hoegger P.J."/>
            <person name="Hooker J.B."/>
            <person name="Huggins A."/>
            <person name="James T.Y."/>
            <person name="Kamada T."/>
            <person name="Kilaru S."/>
            <person name="Kodira C."/>
            <person name="Kues U."/>
            <person name="Kupfer D."/>
            <person name="Kwan H.S."/>
            <person name="Lomsadze A."/>
            <person name="Li W."/>
            <person name="Lilly W.W."/>
            <person name="Ma L.J."/>
            <person name="Mackey A.J."/>
            <person name="Manning G."/>
            <person name="Martin F."/>
            <person name="Muraguchi H."/>
            <person name="Natvig D.O."/>
            <person name="Palmerini H."/>
            <person name="Ramesh M.A."/>
            <person name="Rehmeyer C.J."/>
            <person name="Roe B.A."/>
            <person name="Shenoy N."/>
            <person name="Stanke M."/>
            <person name="Ter-Hovhannisyan V."/>
            <person name="Tunlid A."/>
            <person name="Velagapudi R."/>
            <person name="Vision T.J."/>
            <person name="Zeng Q."/>
            <person name="Zolan M.E."/>
            <person name="Pukkila P.J."/>
        </authorList>
    </citation>
    <scope>NUCLEOTIDE SEQUENCE [LARGE SCALE GENOMIC DNA]</scope>
    <source>
        <strain evidence="3">Okayama-7 / 130 / ATCC MYA-4618 / FGSC 9003</strain>
    </source>
</reference>
<dbReference type="EMBL" id="AACS02000001">
    <property type="protein sequence ID" value="EAU93570.1"/>
    <property type="molecule type" value="Genomic_DNA"/>
</dbReference>
<evidence type="ECO:0000256" key="1">
    <source>
        <dbReference type="SAM" id="MobiDB-lite"/>
    </source>
</evidence>